<reference evidence="1 2" key="1">
    <citation type="submission" date="2019-07" db="EMBL/GenBank/DDBJ databases">
        <title>Whole genome shotgun sequence of Cerasibacillus quisquiliarum NBRC 102429.</title>
        <authorList>
            <person name="Hosoyama A."/>
            <person name="Uohara A."/>
            <person name="Ohji S."/>
            <person name="Ichikawa N."/>
        </authorList>
    </citation>
    <scope>NUCLEOTIDE SEQUENCE [LARGE SCALE GENOMIC DNA]</scope>
    <source>
        <strain evidence="1 2">NBRC 102429</strain>
    </source>
</reference>
<dbReference type="Proteomes" id="UP000321491">
    <property type="component" value="Unassembled WGS sequence"/>
</dbReference>
<protein>
    <submittedName>
        <fullName evidence="1">Glycosyl transferase</fullName>
    </submittedName>
</protein>
<dbReference type="GO" id="GO:0016740">
    <property type="term" value="F:transferase activity"/>
    <property type="evidence" value="ECO:0007669"/>
    <property type="project" value="UniProtKB-KW"/>
</dbReference>
<dbReference type="EMBL" id="BJXW01000005">
    <property type="protein sequence ID" value="GEN30135.1"/>
    <property type="molecule type" value="Genomic_DNA"/>
</dbReference>
<dbReference type="InterPro" id="IPR029465">
    <property type="entry name" value="ATPgrasp_TupA"/>
</dbReference>
<evidence type="ECO:0000313" key="1">
    <source>
        <dbReference type="EMBL" id="GEN30135.1"/>
    </source>
</evidence>
<comment type="caution">
    <text evidence="1">The sequence shown here is derived from an EMBL/GenBank/DDBJ whole genome shotgun (WGS) entry which is preliminary data.</text>
</comment>
<accession>A0A511UU46</accession>
<name>A0A511UU46_9BACI</name>
<proteinExistence type="predicted"/>
<organism evidence="1 2">
    <name type="scientific">Cerasibacillus quisquiliarum</name>
    <dbReference type="NCBI Taxonomy" id="227865"/>
    <lineage>
        <taxon>Bacteria</taxon>
        <taxon>Bacillati</taxon>
        <taxon>Bacillota</taxon>
        <taxon>Bacilli</taxon>
        <taxon>Bacillales</taxon>
        <taxon>Bacillaceae</taxon>
        <taxon>Cerasibacillus</taxon>
    </lineage>
</organism>
<gene>
    <name evidence="1" type="ORF">CQU01_03730</name>
</gene>
<keyword evidence="2" id="KW-1185">Reference proteome</keyword>
<dbReference type="AlphaFoldDB" id="A0A511UU46"/>
<dbReference type="OrthoDB" id="9791827at2"/>
<keyword evidence="1" id="KW-0808">Transferase</keyword>
<dbReference type="Pfam" id="PF14305">
    <property type="entry name" value="ATPgrasp_TupA"/>
    <property type="match status" value="1"/>
</dbReference>
<sequence length="296" mass="35247">MSLYRKYLRKKRSLLSMLSPTFSTKLLYKEYFGKSLDLKNPETLNEKIQWLKLNTYNNNHLVTQCADKYQVRKYVEESGCSEILNDLINVWDSVDKIEWDILPNKFALKVNHGCGYNIICNDKSKLNIKRAEAQLEKWMKEDFWKFRAEINYKYIPKRIICEKYIETESGLLPDDYKFYCFNGEPKFVMLCVGREKGRPKFYYFDREWNLMLYTRDAIENPDIKIEKPDGIDEMFKYAEKLCKPFPFVRADFYLDKGKTIFGELTFTPSAGLDTKRLPETDKILGDFLKLPIDNKR</sequence>
<evidence type="ECO:0000313" key="2">
    <source>
        <dbReference type="Proteomes" id="UP000321491"/>
    </source>
</evidence>